<dbReference type="PATRIC" id="fig|66430.4.peg.1634"/>
<protein>
    <submittedName>
        <fullName evidence="2">Acetyltransferase</fullName>
    </submittedName>
</protein>
<reference evidence="2 3" key="1">
    <citation type="submission" date="2015-06" db="EMBL/GenBank/DDBJ databases">
        <title>Recapitulation of the evolution of biosynthetic gene clusters reveals hidden chemical diversity on bacterial genomes.</title>
        <authorList>
            <person name="Cruz-Morales P."/>
            <person name="Martinez-Guerrero C."/>
            <person name="Morales-Escalante M.A."/>
            <person name="Yanez-Guerra L.A."/>
            <person name="Kopp J.F."/>
            <person name="Feldmann J."/>
            <person name="Ramos-Aboites H.E."/>
            <person name="Barona-Gomez F."/>
        </authorList>
    </citation>
    <scope>NUCLEOTIDE SEQUENCE [LARGE SCALE GENOMIC DNA]</scope>
    <source>
        <strain evidence="2 3">ATCC 31245</strain>
    </source>
</reference>
<dbReference type="SUPFAM" id="SSF55729">
    <property type="entry name" value="Acyl-CoA N-acyltransferases (Nat)"/>
    <property type="match status" value="1"/>
</dbReference>
<dbReference type="OrthoDB" id="2631610at2"/>
<name>A0A0J6XE59_9ACTN</name>
<dbReference type="Proteomes" id="UP000035932">
    <property type="component" value="Unassembled WGS sequence"/>
</dbReference>
<organism evidence="2 3">
    <name type="scientific">Streptomyces roseus</name>
    <dbReference type="NCBI Taxonomy" id="66430"/>
    <lineage>
        <taxon>Bacteria</taxon>
        <taxon>Bacillati</taxon>
        <taxon>Actinomycetota</taxon>
        <taxon>Actinomycetes</taxon>
        <taxon>Kitasatosporales</taxon>
        <taxon>Streptomycetaceae</taxon>
        <taxon>Streptomyces</taxon>
    </lineage>
</organism>
<keyword evidence="3" id="KW-1185">Reference proteome</keyword>
<feature type="domain" description="N-acetyltransferase" evidence="1">
    <location>
        <begin position="1"/>
        <end position="169"/>
    </location>
</feature>
<dbReference type="CDD" id="cd04301">
    <property type="entry name" value="NAT_SF"/>
    <property type="match status" value="1"/>
</dbReference>
<gene>
    <name evidence="2" type="ORF">ACS04_34440</name>
</gene>
<keyword evidence="2" id="KW-0808">Transferase</keyword>
<dbReference type="GO" id="GO:0016747">
    <property type="term" value="F:acyltransferase activity, transferring groups other than amino-acyl groups"/>
    <property type="evidence" value="ECO:0007669"/>
    <property type="project" value="InterPro"/>
</dbReference>
<evidence type="ECO:0000313" key="2">
    <source>
        <dbReference type="EMBL" id="KMO93404.1"/>
    </source>
</evidence>
<accession>A0A0J6XE59</accession>
<dbReference type="InterPro" id="IPR016181">
    <property type="entry name" value="Acyl_CoA_acyltransferase"/>
</dbReference>
<sequence length="169" mass="18838">MLLRDVEYGDVDAYVRMRCDPVMMAELGGPLPREGMEAKVRRDVLRVAADSDWTKMIVPDEAEPDVVAGTVTLWPHEADGERISEIGWMVLPEYQGQGLGKQGVRKVLELALDDGRWGVIHAFPATTNAPSNSICRTLGFRFLGKQDVPFAGRVLHTNHWAIDPRTDLI</sequence>
<dbReference type="InterPro" id="IPR000182">
    <property type="entry name" value="GNAT_dom"/>
</dbReference>
<dbReference type="Pfam" id="PF13302">
    <property type="entry name" value="Acetyltransf_3"/>
    <property type="match status" value="1"/>
</dbReference>
<dbReference type="STRING" id="66430.ACS04_34440"/>
<dbReference type="Gene3D" id="3.40.630.30">
    <property type="match status" value="1"/>
</dbReference>
<comment type="caution">
    <text evidence="2">The sequence shown here is derived from an EMBL/GenBank/DDBJ whole genome shotgun (WGS) entry which is preliminary data.</text>
</comment>
<dbReference type="PANTHER" id="PTHR43792">
    <property type="entry name" value="GNAT FAMILY, PUTATIVE (AFU_ORTHOLOGUE AFUA_3G00765)-RELATED-RELATED"/>
    <property type="match status" value="1"/>
</dbReference>
<evidence type="ECO:0000313" key="3">
    <source>
        <dbReference type="Proteomes" id="UP000035932"/>
    </source>
</evidence>
<proteinExistence type="predicted"/>
<dbReference type="InterPro" id="IPR051531">
    <property type="entry name" value="N-acetyltransferase"/>
</dbReference>
<dbReference type="EMBL" id="LFML01000163">
    <property type="protein sequence ID" value="KMO93404.1"/>
    <property type="molecule type" value="Genomic_DNA"/>
</dbReference>
<evidence type="ECO:0000259" key="1">
    <source>
        <dbReference type="PROSITE" id="PS51186"/>
    </source>
</evidence>
<dbReference type="PROSITE" id="PS51186">
    <property type="entry name" value="GNAT"/>
    <property type="match status" value="1"/>
</dbReference>
<dbReference type="AlphaFoldDB" id="A0A0J6XE59"/>
<dbReference type="RefSeq" id="WP_048480797.1">
    <property type="nucleotide sequence ID" value="NZ_JBIRUD010000003.1"/>
</dbReference>